<dbReference type="InterPro" id="IPR021276">
    <property type="entry name" value="DUF2855"/>
</dbReference>
<evidence type="ECO:0008006" key="3">
    <source>
        <dbReference type="Google" id="ProtNLM"/>
    </source>
</evidence>
<dbReference type="Proteomes" id="UP001165060">
    <property type="component" value="Unassembled WGS sequence"/>
</dbReference>
<evidence type="ECO:0000313" key="1">
    <source>
        <dbReference type="EMBL" id="GMI43561.1"/>
    </source>
</evidence>
<reference evidence="1 2" key="1">
    <citation type="journal article" date="2023" name="Commun. Biol.">
        <title>Genome analysis of Parmales, the sister group of diatoms, reveals the evolutionary specialization of diatoms from phago-mixotrophs to photoautotrophs.</title>
        <authorList>
            <person name="Ban H."/>
            <person name="Sato S."/>
            <person name="Yoshikawa S."/>
            <person name="Yamada K."/>
            <person name="Nakamura Y."/>
            <person name="Ichinomiya M."/>
            <person name="Sato N."/>
            <person name="Blanc-Mathieu R."/>
            <person name="Endo H."/>
            <person name="Kuwata A."/>
            <person name="Ogata H."/>
        </authorList>
    </citation>
    <scope>NUCLEOTIDE SEQUENCE [LARGE SCALE GENOMIC DNA]</scope>
</reference>
<proteinExistence type="predicted"/>
<dbReference type="EMBL" id="BRYB01001131">
    <property type="protein sequence ID" value="GMI43561.1"/>
    <property type="molecule type" value="Genomic_DNA"/>
</dbReference>
<protein>
    <recommendedName>
        <fullName evidence="3">DUF2855 family protein</fullName>
    </recommendedName>
</protein>
<organism evidence="1 2">
    <name type="scientific">Tetraparma gracilis</name>
    <dbReference type="NCBI Taxonomy" id="2962635"/>
    <lineage>
        <taxon>Eukaryota</taxon>
        <taxon>Sar</taxon>
        <taxon>Stramenopiles</taxon>
        <taxon>Ochrophyta</taxon>
        <taxon>Bolidophyceae</taxon>
        <taxon>Parmales</taxon>
        <taxon>Triparmaceae</taxon>
        <taxon>Tetraparma</taxon>
    </lineage>
</organism>
<name>A0ABQ6N945_9STRA</name>
<dbReference type="Pfam" id="PF11017">
    <property type="entry name" value="DUF2855"/>
    <property type="match status" value="1"/>
</dbReference>
<keyword evidence="2" id="KW-1185">Reference proteome</keyword>
<sequence>MIRRSLLTLSRSSHATFCVTKNNLSASSLLKPPAPTLEENEISLSITSAAFTANNMTYAHAGGPPLNYWHFFPPPNPQLRSLGVIPVWGFGTVSESRSPDVKEGDTYYGFYPMASDYQTLPIKANPHSFTVARSDPALAAVYNTYLNTNTDPFYQSPSLEQPMMIFRPLFLTSFFLDDFLALNGLFGAQRVLLTSASSKTSFALAYMLKRRGVEVLGLTSEGNKKFCEKLGLFSSVVGYDEIDTLDAVDTVVVDMAGSHAVNVALDKVLGQKLVRNIGVGMTHNTVVGGDRSELSEHAVATREFFFAPAWIKKRIGEDRDIVNVAAAEAYAKFVGKSEELRWLDYQVTEGTEKWADVYNVFAGVGGKKVQPSDAHILKP</sequence>
<comment type="caution">
    <text evidence="1">The sequence shown here is derived from an EMBL/GenBank/DDBJ whole genome shotgun (WGS) entry which is preliminary data.</text>
</comment>
<dbReference type="Gene3D" id="3.40.50.720">
    <property type="entry name" value="NAD(P)-binding Rossmann-like Domain"/>
    <property type="match status" value="1"/>
</dbReference>
<evidence type="ECO:0000313" key="2">
    <source>
        <dbReference type="Proteomes" id="UP001165060"/>
    </source>
</evidence>
<gene>
    <name evidence="1" type="ORF">TeGR_g6594</name>
</gene>
<accession>A0ABQ6N945</accession>